<dbReference type="Pfam" id="PF00646">
    <property type="entry name" value="F-box"/>
    <property type="match status" value="1"/>
</dbReference>
<evidence type="ECO:0000313" key="3">
    <source>
        <dbReference type="Proteomes" id="UP001558713"/>
    </source>
</evidence>
<dbReference type="AlphaFoldDB" id="A0ABD1BQ52"/>
<dbReference type="NCBIfam" id="TIGR01640">
    <property type="entry name" value="F_box_assoc_1"/>
    <property type="match status" value="1"/>
</dbReference>
<dbReference type="SUPFAM" id="SSF81383">
    <property type="entry name" value="F-box domain"/>
    <property type="match status" value="1"/>
</dbReference>
<dbReference type="PROSITE" id="PS50181">
    <property type="entry name" value="FBOX"/>
    <property type="match status" value="1"/>
</dbReference>
<dbReference type="SMART" id="SM00256">
    <property type="entry name" value="FBOX"/>
    <property type="match status" value="1"/>
</dbReference>
<dbReference type="InterPro" id="IPR036047">
    <property type="entry name" value="F-box-like_dom_sf"/>
</dbReference>
<name>A0ABD1BQ52_CARAN</name>
<keyword evidence="3" id="KW-1185">Reference proteome</keyword>
<dbReference type="PANTHER" id="PTHR31672">
    <property type="entry name" value="BNACNNG10540D PROTEIN"/>
    <property type="match status" value="1"/>
</dbReference>
<evidence type="ECO:0000259" key="1">
    <source>
        <dbReference type="PROSITE" id="PS50181"/>
    </source>
</evidence>
<protein>
    <submittedName>
        <fullName evidence="2">F-box protein</fullName>
    </submittedName>
</protein>
<accession>A0ABD1BQ52</accession>
<comment type="caution">
    <text evidence="2">The sequence shown here is derived from an EMBL/GenBank/DDBJ whole genome shotgun (WGS) entry which is preliminary data.</text>
</comment>
<sequence length="332" mass="37911">MLSDLPKEMADEVLSRLPVTSLRGVRSTCKKWNTLSKSRTFTMLYIREAKKKQRKEFQVAVILDCRLSLFSVNLLNPSIDLIGMLLDTRGIISTLLRRHKVLRFVDEPSICEFEIYSFRSNSWKVLHVNPDWDIGFFRHGLSLGGNTYWIAQDKKHGTHGPFFVLCFDFTTEKFEQRLPLPFQPFGLDTVALSSVRGKQIAVLWQKRSCSYTLKIWISSRIEPNVVSWNKVLLMVDMKRLTGFPFLFSAGSFFVDEKKKVALVLDKEGDGGCTSDFRTSTRNIAYIIGNNGYFKTVDLGESRKITCWPLGCSYVPSSVQIKQAAPRANHKTA</sequence>
<dbReference type="InterPro" id="IPR017451">
    <property type="entry name" value="F-box-assoc_interact_dom"/>
</dbReference>
<dbReference type="InterPro" id="IPR050796">
    <property type="entry name" value="SCF_F-box_component"/>
</dbReference>
<evidence type="ECO:0000313" key="2">
    <source>
        <dbReference type="EMBL" id="KAL1219273.1"/>
    </source>
</evidence>
<feature type="domain" description="F-box" evidence="1">
    <location>
        <begin position="1"/>
        <end position="48"/>
    </location>
</feature>
<dbReference type="InterPro" id="IPR001810">
    <property type="entry name" value="F-box_dom"/>
</dbReference>
<reference evidence="2 3" key="1">
    <citation type="submission" date="2024-04" db="EMBL/GenBank/DDBJ databases">
        <title>Genome assembly C_amara_ONT_v2.</title>
        <authorList>
            <person name="Yant L."/>
            <person name="Moore C."/>
            <person name="Slenker M."/>
        </authorList>
    </citation>
    <scope>NUCLEOTIDE SEQUENCE [LARGE SCALE GENOMIC DNA]</scope>
    <source>
        <tissue evidence="2">Leaf</tissue>
    </source>
</reference>
<dbReference type="Gene3D" id="1.20.1280.50">
    <property type="match status" value="1"/>
</dbReference>
<organism evidence="2 3">
    <name type="scientific">Cardamine amara subsp. amara</name>
    <dbReference type="NCBI Taxonomy" id="228776"/>
    <lineage>
        <taxon>Eukaryota</taxon>
        <taxon>Viridiplantae</taxon>
        <taxon>Streptophyta</taxon>
        <taxon>Embryophyta</taxon>
        <taxon>Tracheophyta</taxon>
        <taxon>Spermatophyta</taxon>
        <taxon>Magnoliopsida</taxon>
        <taxon>eudicotyledons</taxon>
        <taxon>Gunneridae</taxon>
        <taxon>Pentapetalae</taxon>
        <taxon>rosids</taxon>
        <taxon>malvids</taxon>
        <taxon>Brassicales</taxon>
        <taxon>Brassicaceae</taxon>
        <taxon>Cardamineae</taxon>
        <taxon>Cardamine</taxon>
    </lineage>
</organism>
<gene>
    <name evidence="2" type="ORF">V5N11_028895</name>
</gene>
<dbReference type="InterPro" id="IPR006527">
    <property type="entry name" value="F-box-assoc_dom_typ1"/>
</dbReference>
<dbReference type="Pfam" id="PF07734">
    <property type="entry name" value="FBA_1"/>
    <property type="match status" value="1"/>
</dbReference>
<dbReference type="Proteomes" id="UP001558713">
    <property type="component" value="Unassembled WGS sequence"/>
</dbReference>
<proteinExistence type="predicted"/>
<dbReference type="CDD" id="cd22157">
    <property type="entry name" value="F-box_AtFBW1-like"/>
    <property type="match status" value="1"/>
</dbReference>
<dbReference type="EMBL" id="JBANAX010000185">
    <property type="protein sequence ID" value="KAL1219273.1"/>
    <property type="molecule type" value="Genomic_DNA"/>
</dbReference>
<dbReference type="PANTHER" id="PTHR31672:SF2">
    <property type="entry name" value="F-BOX DOMAIN-CONTAINING PROTEIN"/>
    <property type="match status" value="1"/>
</dbReference>